<protein>
    <submittedName>
        <fullName evidence="2">5-deoxy-glucuronate isomerase</fullName>
        <ecNumber evidence="2">5.3.1.30</ecNumber>
    </submittedName>
</protein>
<evidence type="ECO:0000256" key="1">
    <source>
        <dbReference type="ARBA" id="ARBA00023235"/>
    </source>
</evidence>
<dbReference type="RefSeq" id="WP_066617505.1">
    <property type="nucleotide sequence ID" value="NZ_FQXL01000024.1"/>
</dbReference>
<dbReference type="PANTHER" id="PTHR39193:SF1">
    <property type="entry name" value="5-DEOXY-GLUCURONATE ISOMERASE"/>
    <property type="match status" value="1"/>
</dbReference>
<accession>A0A161X1Y0</accession>
<reference evidence="2 3" key="1">
    <citation type="submission" date="2016-04" db="EMBL/GenBank/DDBJ databases">
        <title>Genome sequence of Clostridium magnum DSM 2767.</title>
        <authorList>
            <person name="Poehlein A."/>
            <person name="Uhlig R."/>
            <person name="Fischer R."/>
            <person name="Bahl H."/>
            <person name="Daniel R."/>
        </authorList>
    </citation>
    <scope>NUCLEOTIDE SEQUENCE [LARGE SCALE GENOMIC DNA]</scope>
    <source>
        <strain evidence="2 3">DSM 2767</strain>
    </source>
</reference>
<dbReference type="SUPFAM" id="SSF51182">
    <property type="entry name" value="RmlC-like cupins"/>
    <property type="match status" value="1"/>
</dbReference>
<comment type="caution">
    <text evidence="2">The sequence shown here is derived from an EMBL/GenBank/DDBJ whole genome shotgun (WGS) entry which is preliminary data.</text>
</comment>
<dbReference type="InterPro" id="IPR011051">
    <property type="entry name" value="RmlC_Cupin_sf"/>
</dbReference>
<dbReference type="InterPro" id="IPR024203">
    <property type="entry name" value="Deoxy-glucuronate_isom_IolB"/>
</dbReference>
<organism evidence="2 3">
    <name type="scientific">Clostridium magnum DSM 2767</name>
    <dbReference type="NCBI Taxonomy" id="1121326"/>
    <lineage>
        <taxon>Bacteria</taxon>
        <taxon>Bacillati</taxon>
        <taxon>Bacillota</taxon>
        <taxon>Clostridia</taxon>
        <taxon>Eubacteriales</taxon>
        <taxon>Clostridiaceae</taxon>
        <taxon>Clostridium</taxon>
    </lineage>
</organism>
<dbReference type="GO" id="GO:0008880">
    <property type="term" value="F:glucuronate isomerase activity"/>
    <property type="evidence" value="ECO:0007669"/>
    <property type="project" value="InterPro"/>
</dbReference>
<name>A0A161X1Y0_9CLOT</name>
<proteinExistence type="predicted"/>
<dbReference type="Pfam" id="PF04962">
    <property type="entry name" value="KduI"/>
    <property type="match status" value="1"/>
</dbReference>
<evidence type="ECO:0000313" key="2">
    <source>
        <dbReference type="EMBL" id="KZL93468.1"/>
    </source>
</evidence>
<gene>
    <name evidence="2" type="primary">iolB</name>
    <name evidence="2" type="ORF">CLMAG_05140</name>
</gene>
<dbReference type="GO" id="GO:0102482">
    <property type="term" value="F:5-deoxy-D-glucuronate isomerase activity"/>
    <property type="evidence" value="ECO:0007669"/>
    <property type="project" value="UniProtKB-EC"/>
</dbReference>
<dbReference type="PIRSF" id="PIRSF036628">
    <property type="entry name" value="IolB"/>
    <property type="match status" value="1"/>
</dbReference>
<dbReference type="AlphaFoldDB" id="A0A161X1Y0"/>
<keyword evidence="1 2" id="KW-0413">Isomerase</keyword>
<dbReference type="Gene3D" id="2.60.120.10">
    <property type="entry name" value="Jelly Rolls"/>
    <property type="match status" value="2"/>
</dbReference>
<dbReference type="Proteomes" id="UP000076603">
    <property type="component" value="Unassembled WGS sequence"/>
</dbReference>
<dbReference type="PANTHER" id="PTHR39193">
    <property type="entry name" value="5-DEOXY-GLUCURONATE ISOMERASE"/>
    <property type="match status" value="1"/>
</dbReference>
<dbReference type="InterPro" id="IPR014710">
    <property type="entry name" value="RmlC-like_jellyroll"/>
</dbReference>
<dbReference type="InterPro" id="IPR021120">
    <property type="entry name" value="KduI/IolB_isomerase"/>
</dbReference>
<keyword evidence="3" id="KW-1185">Reference proteome</keyword>
<dbReference type="EC" id="5.3.1.30" evidence="2"/>
<sequence>MLRIRQDEAFKYGYNSITTIDEDEHNTMMDFGILRLAKDQVEIDKDSKERAFLLIKGEVVFEYEGKKETAVRKSCFDEEPWVLHVPKDVEVKITGLSEDTEISVTKTTNDTLFESKLYTNKECRSENRGAGTMKEASTRIVRTVFDYSNARYSNLVVGEVIDYPGKWSSYPPHYHPQPEIYFYKFNPEQGYGFSELGEDAVKLRNNDTVKILDNATHPQATAPGYAMYYIWVIRHIDGNPYITPTFVPEHLWVTEKDAKIWPDK</sequence>
<dbReference type="PATRIC" id="fig|1121326.3.peg.470"/>
<dbReference type="STRING" id="1121326.CLMAG_05140"/>
<dbReference type="OrthoDB" id="9799936at2"/>
<dbReference type="EMBL" id="LWAE01000001">
    <property type="protein sequence ID" value="KZL93468.1"/>
    <property type="molecule type" value="Genomic_DNA"/>
</dbReference>
<evidence type="ECO:0000313" key="3">
    <source>
        <dbReference type="Proteomes" id="UP000076603"/>
    </source>
</evidence>
<dbReference type="GO" id="GO:0019310">
    <property type="term" value="P:inositol catabolic process"/>
    <property type="evidence" value="ECO:0007669"/>
    <property type="project" value="InterPro"/>
</dbReference>